<name>A0A7Z9E3F9_9CYAN</name>
<dbReference type="Gene3D" id="1.25.10.10">
    <property type="entry name" value="Leucine-rich Repeat Variant"/>
    <property type="match status" value="2"/>
</dbReference>
<dbReference type="CDD" id="cd00093">
    <property type="entry name" value="HTH_XRE"/>
    <property type="match status" value="1"/>
</dbReference>
<feature type="region of interest" description="Disordered" evidence="3">
    <location>
        <begin position="312"/>
        <end position="334"/>
    </location>
</feature>
<dbReference type="SMART" id="SM00567">
    <property type="entry name" value="EZ_HEAT"/>
    <property type="match status" value="5"/>
</dbReference>
<dbReference type="Pfam" id="PF22724">
    <property type="entry name" value="NCAB1"/>
    <property type="match status" value="1"/>
</dbReference>
<keyword evidence="1" id="KW-0042">Antenna complex</keyword>
<organism evidence="5 6">
    <name type="scientific">Planktothrix serta PCC 8927</name>
    <dbReference type="NCBI Taxonomy" id="671068"/>
    <lineage>
        <taxon>Bacteria</taxon>
        <taxon>Bacillati</taxon>
        <taxon>Cyanobacteriota</taxon>
        <taxon>Cyanophyceae</taxon>
        <taxon>Oscillatoriophycideae</taxon>
        <taxon>Oscillatoriales</taxon>
        <taxon>Microcoleaceae</taxon>
        <taxon>Planktothrix</taxon>
    </lineage>
</organism>
<dbReference type="Pfam" id="PF13646">
    <property type="entry name" value="HEAT_2"/>
    <property type="match status" value="1"/>
</dbReference>
<dbReference type="InterPro" id="IPR027417">
    <property type="entry name" value="P-loop_NTPase"/>
</dbReference>
<reference evidence="5" key="1">
    <citation type="submission" date="2019-10" db="EMBL/GenBank/DDBJ databases">
        <authorList>
            <consortium name="Genoscope - CEA"/>
            <person name="William W."/>
        </authorList>
    </citation>
    <scope>NUCLEOTIDE SEQUENCE [LARGE SCALE GENOMIC DNA]</scope>
    <source>
        <strain evidence="5">BBR_PRJEB10992</strain>
    </source>
</reference>
<comment type="caution">
    <text evidence="5">The sequence shown here is derived from an EMBL/GenBank/DDBJ whole genome shotgun (WGS) entry which is preliminary data.</text>
</comment>
<dbReference type="SUPFAM" id="SSF52540">
    <property type="entry name" value="P-loop containing nucleoside triphosphate hydrolases"/>
    <property type="match status" value="1"/>
</dbReference>
<dbReference type="InterPro" id="IPR054611">
    <property type="entry name" value="NCAB"/>
</dbReference>
<dbReference type="EMBL" id="CZCU02000161">
    <property type="protein sequence ID" value="VXD25017.1"/>
    <property type="molecule type" value="Genomic_DNA"/>
</dbReference>
<dbReference type="SMART" id="SM00530">
    <property type="entry name" value="HTH_XRE"/>
    <property type="match status" value="1"/>
</dbReference>
<dbReference type="PROSITE" id="PS50943">
    <property type="entry name" value="HTH_CROC1"/>
    <property type="match status" value="1"/>
</dbReference>
<protein>
    <recommendedName>
        <fullName evidence="4">HTH cro/C1-type domain-containing protein</fullName>
    </recommendedName>
</protein>
<evidence type="ECO:0000259" key="4">
    <source>
        <dbReference type="PROSITE" id="PS50943"/>
    </source>
</evidence>
<dbReference type="InterPro" id="IPR054570">
    <property type="entry name" value="NCC-H_dom"/>
</dbReference>
<dbReference type="SUPFAM" id="SSF48371">
    <property type="entry name" value="ARM repeat"/>
    <property type="match status" value="2"/>
</dbReference>
<evidence type="ECO:0000256" key="2">
    <source>
        <dbReference type="ARBA" id="ARBA00022738"/>
    </source>
</evidence>
<dbReference type="GO" id="GO:0030089">
    <property type="term" value="C:phycobilisome"/>
    <property type="evidence" value="ECO:0007669"/>
    <property type="project" value="UniProtKB-KW"/>
</dbReference>
<dbReference type="PANTHER" id="PTHR46844">
    <property type="entry name" value="SLR5058 PROTEIN"/>
    <property type="match status" value="1"/>
</dbReference>
<evidence type="ECO:0000313" key="5">
    <source>
        <dbReference type="EMBL" id="VXD25017.1"/>
    </source>
</evidence>
<evidence type="ECO:0000313" key="6">
    <source>
        <dbReference type="Proteomes" id="UP000184550"/>
    </source>
</evidence>
<accession>A0A7Z9E3F9</accession>
<dbReference type="InterPro" id="IPR001387">
    <property type="entry name" value="Cro/C1-type_HTH"/>
</dbReference>
<evidence type="ECO:0000256" key="1">
    <source>
        <dbReference type="ARBA" id="ARBA00022549"/>
    </source>
</evidence>
<dbReference type="InterPro" id="IPR004155">
    <property type="entry name" value="PBS_lyase_HEAT"/>
</dbReference>
<proteinExistence type="predicted"/>
<dbReference type="Proteomes" id="UP000184550">
    <property type="component" value="Unassembled WGS sequence"/>
</dbReference>
<dbReference type="Gene3D" id="3.40.50.300">
    <property type="entry name" value="P-loop containing nucleotide triphosphate hydrolases"/>
    <property type="match status" value="1"/>
</dbReference>
<dbReference type="OrthoDB" id="134770at2"/>
<gene>
    <name evidence="5" type="ORF">PL8927_830261</name>
</gene>
<feature type="domain" description="HTH cro/C1-type" evidence="4">
    <location>
        <begin position="38"/>
        <end position="82"/>
    </location>
</feature>
<sequence>MPQSRSVKATSEGIAKIKARMAELEKPILEGKTGKNCWTQEYLAKQANVSLDTVKRFLKGTAIDIGYAIAIVKALNLELADIVNLPKPEPEPPPPNTINWYQICESRLDAYEERFFKNNPLTGINFYVPLGLVEPKREQEKRHKQEVNPEDGSEFYQLPETEITKTYSEPNQFFEEVLRQGNSKSKGQRLAVIGEPGAGKTTLLYQIARWILQENLGYPILIRLADVDKPIRDYLTQNWLRDATGSLTGVSPEWVSGFERLITKKQNYSADYSADISVVETASTQTKPAVAGCEPLDFSSVREGGHRLYSSEFHSPDTYSPSSSPSSADISAVETASTQTKPACAGSQIVPFSQQVYLLLDAVDEMGITSPLVTINQQLAEGWTQGLRVVLTCRLNVWEGEKNALRDFDVYRNLDFNSQQIQEFIEQWFNDKTQSQELLKQLNESNQNRINDLIKNPLRLALLCRTWTLGEKLPETQAGLYQRLVKSHYQWKDEQKPFQIPEDVQECLHQQLGELAKTAINREQFRFRLEEKFVQQYLGKPQRENTLFDWALKLGWLNRVGLASVEEKDSDQAVYAFFHPTFQEYFAALAINDWDYFLPRNHVNCPVEGKEYRIFQPQWIQIILLWLGRDDVEAREKESFIQKLVSFDDGCGEWSYEKADRWLYEYFAYCLASVGIVEFKECSLSDEIIEQIVKLGYGYFNIEKQEWITFLYPIEEVGKEVLAYTNNSLICKALEKINTKLLQVLKTNKNQDLAIKVANFLFQINPGNKVLVKELVRLLETTESEDECCKIALILGENAPGNKIVIGELIRLLEMNENKNICEEIAGNLCSNVLFSKNELQVLIETLETTDHKNDDSFVTQDLSRIDLFNNRVIKMLIQVLKTAQNIMNVISICCLLTRLASVNQSFLFELIRLLKTDFSKWYIRQIIIDIFAKCIIKNEVGISELIKILVADIEADIFLPYNFFLENAVGNKFIIRELIQVLEITNNKNVRQIFAEILWKIDPGNELAIQALIQILNTTENEDNRSWVAKILWKINPGNELVIQALIQVLETTENEDNRRIVAESLGEIDPGNELAIQALIQILNTTENEDNRRMIAESLGEIDPGNELAIQALIQILNTTDNEDNRRRVAESLGEIDPGNELVIQALIQVLETTEDKYTRGNVAKTLGEIIKTEKQYSDVVFALKHNLINEVYNNNFDLFESCYKLLWQYAQNLPYPKFYQAWHHNTITPHPEITNNTPVGNTPTVRQLEQQFTDICSQLPHLPVHCININKLLTLNTKNEFIQAFCNRLYQKLLPDETPPDVQTPANLETKIIHLKQQLQTYLFILLLADGTPTPEVIDCCDYLTDVLHLGWITPDPLPLPFPQRSFVTSQDNLLEAIESWVKEY</sequence>
<dbReference type="InterPro" id="IPR016024">
    <property type="entry name" value="ARM-type_fold"/>
</dbReference>
<dbReference type="PANTHER" id="PTHR46844:SF1">
    <property type="entry name" value="SLR5058 PROTEIN"/>
    <property type="match status" value="1"/>
</dbReference>
<dbReference type="InterPro" id="IPR011989">
    <property type="entry name" value="ARM-like"/>
</dbReference>
<keyword evidence="6" id="KW-1185">Reference proteome</keyword>
<keyword evidence="2" id="KW-0605">Phycobilisome</keyword>
<dbReference type="RefSeq" id="WP_083626364.1">
    <property type="nucleotide sequence ID" value="NZ_LR734883.1"/>
</dbReference>
<dbReference type="Pfam" id="PF22730">
    <property type="entry name" value="NCC-H"/>
    <property type="match status" value="1"/>
</dbReference>
<evidence type="ECO:0000256" key="3">
    <source>
        <dbReference type="SAM" id="MobiDB-lite"/>
    </source>
</evidence>